<dbReference type="OrthoDB" id="2420415at2759"/>
<evidence type="ECO:0000313" key="8">
    <source>
        <dbReference type="EMBL" id="CAD8145218.1"/>
    </source>
</evidence>
<dbReference type="PANTHER" id="PTHR43982:SF6">
    <property type="entry name" value="UBIQUITIN CARBOXYL-TERMINAL HYDROLASE 2-RELATED"/>
    <property type="match status" value="1"/>
</dbReference>
<dbReference type="PROSITE" id="PS50235">
    <property type="entry name" value="USP_3"/>
    <property type="match status" value="1"/>
</dbReference>
<dbReference type="PROSITE" id="PS00972">
    <property type="entry name" value="USP_1"/>
    <property type="match status" value="1"/>
</dbReference>
<keyword evidence="5 6" id="KW-0788">Thiol protease</keyword>
<evidence type="ECO:0000256" key="4">
    <source>
        <dbReference type="ARBA" id="ARBA00022801"/>
    </source>
</evidence>
<protein>
    <recommendedName>
        <fullName evidence="6">Ubiquitin carboxyl-terminal hydrolase</fullName>
        <ecNumber evidence="6">3.4.19.12</ecNumber>
    </recommendedName>
</protein>
<name>A0A8S1T0L9_PAROT</name>
<evidence type="ECO:0000313" key="9">
    <source>
        <dbReference type="Proteomes" id="UP000683925"/>
    </source>
</evidence>
<dbReference type="OMA" id="FWISQAP"/>
<dbReference type="InterPro" id="IPR018200">
    <property type="entry name" value="USP_CS"/>
</dbReference>
<evidence type="ECO:0000256" key="5">
    <source>
        <dbReference type="ARBA" id="ARBA00022807"/>
    </source>
</evidence>
<dbReference type="PANTHER" id="PTHR43982">
    <property type="entry name" value="UBIQUITIN CARBOXYL-TERMINAL HYDROLASE"/>
    <property type="match status" value="1"/>
</dbReference>
<evidence type="ECO:0000256" key="3">
    <source>
        <dbReference type="ARBA" id="ARBA00022786"/>
    </source>
</evidence>
<evidence type="ECO:0000256" key="6">
    <source>
        <dbReference type="RuleBase" id="RU366025"/>
    </source>
</evidence>
<keyword evidence="9" id="KW-1185">Reference proteome</keyword>
<accession>A0A8S1T0L9</accession>
<proteinExistence type="inferred from homology"/>
<reference evidence="8" key="1">
    <citation type="submission" date="2021-01" db="EMBL/GenBank/DDBJ databases">
        <authorList>
            <consortium name="Genoscope - CEA"/>
            <person name="William W."/>
        </authorList>
    </citation>
    <scope>NUCLEOTIDE SEQUENCE</scope>
</reference>
<dbReference type="PROSITE" id="PS00973">
    <property type="entry name" value="USP_2"/>
    <property type="match status" value="1"/>
</dbReference>
<dbReference type="Pfam" id="PF00443">
    <property type="entry name" value="UCH"/>
    <property type="match status" value="1"/>
</dbReference>
<dbReference type="EMBL" id="CAJJDP010000017">
    <property type="protein sequence ID" value="CAD8145218.1"/>
    <property type="molecule type" value="Genomic_DNA"/>
</dbReference>
<dbReference type="GO" id="GO:0016579">
    <property type="term" value="P:protein deubiquitination"/>
    <property type="evidence" value="ECO:0007669"/>
    <property type="project" value="InterPro"/>
</dbReference>
<dbReference type="GO" id="GO:0061136">
    <property type="term" value="P:regulation of proteasomal protein catabolic process"/>
    <property type="evidence" value="ECO:0007669"/>
    <property type="project" value="TreeGrafter"/>
</dbReference>
<comment type="catalytic activity">
    <reaction evidence="1 6">
        <text>Thiol-dependent hydrolysis of ester, thioester, amide, peptide and isopeptide bonds formed by the C-terminal Gly of ubiquitin (a 76-residue protein attached to proteins as an intracellular targeting signal).</text>
        <dbReference type="EC" id="3.4.19.12"/>
    </reaction>
</comment>
<dbReference type="GO" id="GO:0004843">
    <property type="term" value="F:cysteine-type deubiquitinase activity"/>
    <property type="evidence" value="ECO:0007669"/>
    <property type="project" value="UniProtKB-UniRule"/>
</dbReference>
<dbReference type="InterPro" id="IPR044635">
    <property type="entry name" value="UBP14-like"/>
</dbReference>
<gene>
    <name evidence="8" type="ORF">POCTA_138.1.T0170116</name>
</gene>
<dbReference type="Proteomes" id="UP000683925">
    <property type="component" value="Unassembled WGS sequence"/>
</dbReference>
<dbReference type="EC" id="3.4.19.12" evidence="6"/>
<keyword evidence="2 6" id="KW-0645">Protease</keyword>
<dbReference type="InterPro" id="IPR001394">
    <property type="entry name" value="Peptidase_C19_UCH"/>
</dbReference>
<keyword evidence="4 6" id="KW-0378">Hydrolase</keyword>
<dbReference type="GO" id="GO:0070628">
    <property type="term" value="F:proteasome binding"/>
    <property type="evidence" value="ECO:0007669"/>
    <property type="project" value="TreeGrafter"/>
</dbReference>
<dbReference type="GO" id="GO:0043161">
    <property type="term" value="P:proteasome-mediated ubiquitin-dependent protein catabolic process"/>
    <property type="evidence" value="ECO:0007669"/>
    <property type="project" value="InterPro"/>
</dbReference>
<evidence type="ECO:0000256" key="2">
    <source>
        <dbReference type="ARBA" id="ARBA00022670"/>
    </source>
</evidence>
<dbReference type="InterPro" id="IPR028889">
    <property type="entry name" value="USP"/>
</dbReference>
<comment type="similarity">
    <text evidence="6">Belongs to the peptidase C19 family.</text>
</comment>
<feature type="domain" description="USP" evidence="7">
    <location>
        <begin position="95"/>
        <end position="556"/>
    </location>
</feature>
<organism evidence="8 9">
    <name type="scientific">Paramecium octaurelia</name>
    <dbReference type="NCBI Taxonomy" id="43137"/>
    <lineage>
        <taxon>Eukaryota</taxon>
        <taxon>Sar</taxon>
        <taxon>Alveolata</taxon>
        <taxon>Ciliophora</taxon>
        <taxon>Intramacronucleata</taxon>
        <taxon>Oligohymenophorea</taxon>
        <taxon>Peniculida</taxon>
        <taxon>Parameciidae</taxon>
        <taxon>Paramecium</taxon>
    </lineage>
</organism>
<evidence type="ECO:0000259" key="7">
    <source>
        <dbReference type="PROSITE" id="PS50235"/>
    </source>
</evidence>
<comment type="caution">
    <text evidence="8">The sequence shown here is derived from an EMBL/GenBank/DDBJ whole genome shotgun (WGS) entry which is preliminary data.</text>
</comment>
<evidence type="ECO:0000256" key="1">
    <source>
        <dbReference type="ARBA" id="ARBA00000707"/>
    </source>
</evidence>
<dbReference type="AlphaFoldDB" id="A0A8S1T0L9"/>
<keyword evidence="3 6" id="KW-0833">Ubl conjugation pathway</keyword>
<sequence>MHQSQQLYKPLDDDLIKEYMSNGFNEQEIRNAWEVSSGNMVQFQQMLWGMKNQSFIISPINQQFNDDIQVAMAASLSLHQQNIPVGKVRKENVPCGLLNVGNTCYFNSLLQTYYSIYDFVLPIVQCEFDHINLQNIVDRRVANSVLLLKNLQNLFVLMIGSDRQFVDPKQVIHSIYDDFGKALPIGDQKDVGEFNNYFLSRIDEGLTYLQESLQKRQQPNQQYQTVQSQVYPQTVCQHEQNQSCISQKSLLLRQSPVVAENSVLHKLFYGKFTPQLTVQGMGSKDSQQEIFNFIQIDVSNKFLMEGLEKQLNQVLEYKNEKGLYQQAINSFWISQAPQVLSFQLQRVEFHKEFLSFAKINSPFQFDKEIYIDRFLLSNQKIAKEIQTQNQQMSDRLKKIDQELELLNSFNGNIQIIQNLETTLQFLKLQTPNEKSNPYYVNSKDNKAAIESISQYHEYFKEKRDSLLKEKNELVQKISQSYNNLKKQKYILQSILMHEGSPDAGHYFAYIYNFDDKKWYLFNDIHVQEETEQNVFKYAFGDQQNSKSAYLIQYVKDEKTKQNQNQNQHVKQRLYSTSQNISTYLQDGYGKLLSEKQKDILQKDNLKLKQEVIQQQLRGQIDTIVSIYLDYFKIANEKQKLFQLKQYQQITHKPPYIENFAMFLKMKPDEKMFKWVILDYAIKKMISQTNGIFGSADLDQTLKTQILEELSKFGQNKPIQPIPQNQEYQASLEDYKLTLKLQGIIAYILEQYNNNSLKETIIALQVYMKLAKSTNQQSFFYNMALQLKNLILLGIICKIYYQKNITDSEILVLKLLIAFQMQEHFLYKDPEQWKKQFLNLIGVALSTYGQNEKLTQEVVKPLVQNKKDVEMCTLLDTPSQSIEQYIQSIQSIYLKKQFEGEFEDFLLDNLMVSLSAFYQIKCIQLLLEKIIKSSSILDKKDIFKIIEENPQNK</sequence>